<dbReference type="Proteomes" id="UP000054166">
    <property type="component" value="Unassembled WGS sequence"/>
</dbReference>
<dbReference type="PANTHER" id="PTHR10218:SF360">
    <property type="entry name" value="GUANINE NUCLEOTIDE-BINDING PROTEIN SUBUNIT ALPHA HOMOLOG"/>
    <property type="match status" value="1"/>
</dbReference>
<dbReference type="Pfam" id="PF00503">
    <property type="entry name" value="G-alpha"/>
    <property type="match status" value="1"/>
</dbReference>
<keyword evidence="2 5" id="KW-0547">Nucleotide-binding</keyword>
<keyword evidence="4" id="KW-0807">Transducer</keyword>
<evidence type="ECO:0000256" key="5">
    <source>
        <dbReference type="PIRSR" id="PIRSR601019-1"/>
    </source>
</evidence>
<dbReference type="PROSITE" id="PS51882">
    <property type="entry name" value="G_ALPHA"/>
    <property type="match status" value="1"/>
</dbReference>
<keyword evidence="3 5" id="KW-0342">GTP-binding</keyword>
<feature type="binding site" evidence="5">
    <location>
        <begin position="325"/>
        <end position="331"/>
    </location>
    <ligand>
        <name>GTP</name>
        <dbReference type="ChEBI" id="CHEBI:37565"/>
    </ligand>
</feature>
<dbReference type="STRING" id="765440.A0A0C3GG84"/>
<dbReference type="CDD" id="cd00066">
    <property type="entry name" value="G-alpha"/>
    <property type="match status" value="1"/>
</dbReference>
<dbReference type="GO" id="GO:0005834">
    <property type="term" value="C:heterotrimeric G-protein complex"/>
    <property type="evidence" value="ECO:0007669"/>
    <property type="project" value="TreeGrafter"/>
</dbReference>
<evidence type="ECO:0000256" key="3">
    <source>
        <dbReference type="ARBA" id="ARBA00023134"/>
    </source>
</evidence>
<gene>
    <name evidence="8" type="ORF">PILCRDRAFT_812466</name>
</gene>
<dbReference type="GO" id="GO:0001664">
    <property type="term" value="F:G protein-coupled receptor binding"/>
    <property type="evidence" value="ECO:0007669"/>
    <property type="project" value="TreeGrafter"/>
</dbReference>
<evidence type="ECO:0000313" key="8">
    <source>
        <dbReference type="EMBL" id="KIM89646.1"/>
    </source>
</evidence>
<accession>A0A0C3GG84</accession>
<feature type="binding site" evidence="6">
    <location>
        <position position="331"/>
    </location>
    <ligand>
        <name>Mg(2+)</name>
        <dbReference type="ChEBI" id="CHEBI:18420"/>
    </ligand>
</feature>
<sequence>MVTYHDPNDPFLILLAPPLDETPEQCKAREAEEEAARKVSLRIDEELKAEKAAIKKKKNGVKVLVLGQSESGKSTIIKNFQLAYAYQAWLDERASWRSVIYLNLIRSVNHILEILALEMSNQDSSRHGPSPATARSLAHLRHSEESETDVSDDETFVAQPPFAFTGKHKLLKLSLAPLRGVQKDLEVQIGAGASEPEDLSIWYDCTDAAPFAEVERLAARPSNPRRPNEFFIRSNCGWKETLNKLRPRLSTSPDHPNPPQKGKQNSVVEILVGCSANIKSLWTDEVVQAVLKRRNMRLEESSGFFLDDVSRIAARNYEPSDDDVLRARLRTVGVQEYKFKIEKGSEIGRDWYMFDVGGVRTSRAAWFPFFEDCNAIIFMAPISCFDETLEEDHRVNRIKDSILLWKAICSSKLLSKVQFILFLNKCDLLGAKLKRGTSKIQDYFPDFANEHIDVKTIAAYFRHEFKRILKNSTSSPIRPMFAHMTSVTNTKTTAATLTSVRDTIVHNTLLNADFI</sequence>
<name>A0A0C3GG84_PILCF</name>
<evidence type="ECO:0008006" key="10">
    <source>
        <dbReference type="Google" id="ProtNLM"/>
    </source>
</evidence>
<keyword evidence="9" id="KW-1185">Reference proteome</keyword>
<evidence type="ECO:0000256" key="6">
    <source>
        <dbReference type="PIRSR" id="PIRSR601019-2"/>
    </source>
</evidence>
<feature type="region of interest" description="Disordered" evidence="7">
    <location>
        <begin position="122"/>
        <end position="153"/>
    </location>
</feature>
<evidence type="ECO:0000256" key="7">
    <source>
        <dbReference type="SAM" id="MobiDB-lite"/>
    </source>
</evidence>
<dbReference type="EMBL" id="KN832974">
    <property type="protein sequence ID" value="KIM89646.1"/>
    <property type="molecule type" value="Genomic_DNA"/>
</dbReference>
<dbReference type="InterPro" id="IPR027417">
    <property type="entry name" value="P-loop_NTPase"/>
</dbReference>
<dbReference type="GO" id="GO:0005525">
    <property type="term" value="F:GTP binding"/>
    <property type="evidence" value="ECO:0007669"/>
    <property type="project" value="UniProtKB-KW"/>
</dbReference>
<dbReference type="InterPro" id="IPR011025">
    <property type="entry name" value="GproteinA_insert"/>
</dbReference>
<keyword evidence="6" id="KW-0460">Magnesium</keyword>
<dbReference type="OrthoDB" id="5817230at2759"/>
<evidence type="ECO:0000256" key="1">
    <source>
        <dbReference type="ARBA" id="ARBA00022723"/>
    </source>
</evidence>
<dbReference type="SMART" id="SM00275">
    <property type="entry name" value="G_alpha"/>
    <property type="match status" value="1"/>
</dbReference>
<dbReference type="InterPro" id="IPR001019">
    <property type="entry name" value="Gprotein_alpha_su"/>
</dbReference>
<dbReference type="GO" id="GO:0046872">
    <property type="term" value="F:metal ion binding"/>
    <property type="evidence" value="ECO:0007669"/>
    <property type="project" value="UniProtKB-KW"/>
</dbReference>
<dbReference type="FunFam" id="3.40.50.300:FF:000692">
    <property type="entry name" value="Guanine nucleotide-binding protein subunit alpha"/>
    <property type="match status" value="1"/>
</dbReference>
<dbReference type="GO" id="GO:0005737">
    <property type="term" value="C:cytoplasm"/>
    <property type="evidence" value="ECO:0007669"/>
    <property type="project" value="TreeGrafter"/>
</dbReference>
<evidence type="ECO:0000256" key="4">
    <source>
        <dbReference type="ARBA" id="ARBA00023224"/>
    </source>
</evidence>
<dbReference type="SUPFAM" id="SSF47895">
    <property type="entry name" value="Transducin (alpha subunit), insertion domain"/>
    <property type="match status" value="1"/>
</dbReference>
<dbReference type="PRINTS" id="PR00318">
    <property type="entry name" value="GPROTEINA"/>
</dbReference>
<dbReference type="Gene3D" id="1.10.400.10">
    <property type="entry name" value="GI Alpha 1, domain 2-like"/>
    <property type="match status" value="1"/>
</dbReference>
<keyword evidence="1 6" id="KW-0479">Metal-binding</keyword>
<reference evidence="9" key="2">
    <citation type="submission" date="2015-01" db="EMBL/GenBank/DDBJ databases">
        <title>Evolutionary Origins and Diversification of the Mycorrhizal Mutualists.</title>
        <authorList>
            <consortium name="DOE Joint Genome Institute"/>
            <consortium name="Mycorrhizal Genomics Consortium"/>
            <person name="Kohler A."/>
            <person name="Kuo A."/>
            <person name="Nagy L.G."/>
            <person name="Floudas D."/>
            <person name="Copeland A."/>
            <person name="Barry K.W."/>
            <person name="Cichocki N."/>
            <person name="Veneault-Fourrey C."/>
            <person name="LaButti K."/>
            <person name="Lindquist E.A."/>
            <person name="Lipzen A."/>
            <person name="Lundell T."/>
            <person name="Morin E."/>
            <person name="Murat C."/>
            <person name="Riley R."/>
            <person name="Ohm R."/>
            <person name="Sun H."/>
            <person name="Tunlid A."/>
            <person name="Henrissat B."/>
            <person name="Grigoriev I.V."/>
            <person name="Hibbett D.S."/>
            <person name="Martin F."/>
        </authorList>
    </citation>
    <scope>NUCLEOTIDE SEQUENCE [LARGE SCALE GENOMIC DNA]</scope>
    <source>
        <strain evidence="9">F 1598</strain>
    </source>
</reference>
<dbReference type="GO" id="GO:0003924">
    <property type="term" value="F:GTPase activity"/>
    <property type="evidence" value="ECO:0007669"/>
    <property type="project" value="InterPro"/>
</dbReference>
<dbReference type="GO" id="GO:0031683">
    <property type="term" value="F:G-protein beta/gamma-subunit complex binding"/>
    <property type="evidence" value="ECO:0007669"/>
    <property type="project" value="InterPro"/>
</dbReference>
<dbReference type="InParanoid" id="A0A0C3GG84"/>
<dbReference type="Gene3D" id="3.40.50.300">
    <property type="entry name" value="P-loop containing nucleotide triphosphate hydrolases"/>
    <property type="match status" value="2"/>
</dbReference>
<dbReference type="PANTHER" id="PTHR10218">
    <property type="entry name" value="GTP-BINDING PROTEIN ALPHA SUBUNIT"/>
    <property type="match status" value="1"/>
</dbReference>
<reference evidence="8 9" key="1">
    <citation type="submission" date="2014-04" db="EMBL/GenBank/DDBJ databases">
        <authorList>
            <consortium name="DOE Joint Genome Institute"/>
            <person name="Kuo A."/>
            <person name="Tarkka M."/>
            <person name="Buscot F."/>
            <person name="Kohler A."/>
            <person name="Nagy L.G."/>
            <person name="Floudas D."/>
            <person name="Copeland A."/>
            <person name="Barry K.W."/>
            <person name="Cichocki N."/>
            <person name="Veneault-Fourrey C."/>
            <person name="LaButti K."/>
            <person name="Lindquist E.A."/>
            <person name="Lipzen A."/>
            <person name="Lundell T."/>
            <person name="Morin E."/>
            <person name="Murat C."/>
            <person name="Sun H."/>
            <person name="Tunlid A."/>
            <person name="Henrissat B."/>
            <person name="Grigoriev I.V."/>
            <person name="Hibbett D.S."/>
            <person name="Martin F."/>
            <person name="Nordberg H.P."/>
            <person name="Cantor M.N."/>
            <person name="Hua S.X."/>
        </authorList>
    </citation>
    <scope>NUCLEOTIDE SEQUENCE [LARGE SCALE GENOMIC DNA]</scope>
    <source>
        <strain evidence="8 9">F 1598</strain>
    </source>
</reference>
<feature type="binding site" evidence="5">
    <location>
        <begin position="424"/>
        <end position="427"/>
    </location>
    <ligand>
        <name>GTP</name>
        <dbReference type="ChEBI" id="CHEBI:37565"/>
    </ligand>
</feature>
<organism evidence="8 9">
    <name type="scientific">Piloderma croceum (strain F 1598)</name>
    <dbReference type="NCBI Taxonomy" id="765440"/>
    <lineage>
        <taxon>Eukaryota</taxon>
        <taxon>Fungi</taxon>
        <taxon>Dikarya</taxon>
        <taxon>Basidiomycota</taxon>
        <taxon>Agaricomycotina</taxon>
        <taxon>Agaricomycetes</taxon>
        <taxon>Agaricomycetidae</taxon>
        <taxon>Atheliales</taxon>
        <taxon>Atheliaceae</taxon>
        <taxon>Piloderma</taxon>
    </lineage>
</organism>
<dbReference type="AlphaFoldDB" id="A0A0C3GG84"/>
<evidence type="ECO:0000256" key="2">
    <source>
        <dbReference type="ARBA" id="ARBA00022741"/>
    </source>
</evidence>
<proteinExistence type="predicted"/>
<protein>
    <recommendedName>
        <fullName evidence="10">G-alpha-domain-containing protein</fullName>
    </recommendedName>
</protein>
<dbReference type="GO" id="GO:0007188">
    <property type="term" value="P:adenylate cyclase-modulating G protein-coupled receptor signaling pathway"/>
    <property type="evidence" value="ECO:0007669"/>
    <property type="project" value="TreeGrafter"/>
</dbReference>
<dbReference type="SUPFAM" id="SSF52540">
    <property type="entry name" value="P-loop containing nucleoside triphosphate hydrolases"/>
    <property type="match status" value="1"/>
</dbReference>
<evidence type="ECO:0000313" key="9">
    <source>
        <dbReference type="Proteomes" id="UP000054166"/>
    </source>
</evidence>
<dbReference type="HOGENOM" id="CLU_014184_1_1_1"/>